<evidence type="ECO:0000313" key="5">
    <source>
        <dbReference type="EMBL" id="MFD2521244.1"/>
    </source>
</evidence>
<dbReference type="Pfam" id="PF00291">
    <property type="entry name" value="PALP"/>
    <property type="match status" value="1"/>
</dbReference>
<evidence type="ECO:0000313" key="6">
    <source>
        <dbReference type="Proteomes" id="UP001597510"/>
    </source>
</evidence>
<keyword evidence="3" id="KW-0663">Pyridoxal phosphate</keyword>
<dbReference type="EMBL" id="JBHULC010000009">
    <property type="protein sequence ID" value="MFD2521244.1"/>
    <property type="molecule type" value="Genomic_DNA"/>
</dbReference>
<protein>
    <submittedName>
        <fullName evidence="5">1-aminocyclopropane-1-carboxylate deaminase/D-cysteine desulfhydrase</fullName>
    </submittedName>
</protein>
<evidence type="ECO:0000256" key="1">
    <source>
        <dbReference type="ARBA" id="ARBA00001933"/>
    </source>
</evidence>
<dbReference type="InterPro" id="IPR036052">
    <property type="entry name" value="TrpB-like_PALP_sf"/>
</dbReference>
<organism evidence="5 6">
    <name type="scientific">Emticicia soli</name>
    <dbReference type="NCBI Taxonomy" id="2027878"/>
    <lineage>
        <taxon>Bacteria</taxon>
        <taxon>Pseudomonadati</taxon>
        <taxon>Bacteroidota</taxon>
        <taxon>Cytophagia</taxon>
        <taxon>Cytophagales</taxon>
        <taxon>Leadbetterellaceae</taxon>
        <taxon>Emticicia</taxon>
    </lineage>
</organism>
<dbReference type="InterPro" id="IPR001926">
    <property type="entry name" value="TrpB-like_PALP"/>
</dbReference>
<dbReference type="SUPFAM" id="SSF53686">
    <property type="entry name" value="Tryptophan synthase beta subunit-like PLP-dependent enzymes"/>
    <property type="match status" value="1"/>
</dbReference>
<dbReference type="Gene3D" id="3.40.50.1100">
    <property type="match status" value="2"/>
</dbReference>
<dbReference type="PIRSF" id="PIRSF006278">
    <property type="entry name" value="ACCD_DCysDesulf"/>
    <property type="match status" value="1"/>
</dbReference>
<proteinExistence type="inferred from homology"/>
<reference evidence="6" key="1">
    <citation type="journal article" date="2019" name="Int. J. Syst. Evol. Microbiol.">
        <title>The Global Catalogue of Microorganisms (GCM) 10K type strain sequencing project: providing services to taxonomists for standard genome sequencing and annotation.</title>
        <authorList>
            <consortium name="The Broad Institute Genomics Platform"/>
            <consortium name="The Broad Institute Genome Sequencing Center for Infectious Disease"/>
            <person name="Wu L."/>
            <person name="Ma J."/>
        </authorList>
    </citation>
    <scope>NUCLEOTIDE SEQUENCE [LARGE SCALE GENOMIC DNA]</scope>
    <source>
        <strain evidence="6">KCTC 52344</strain>
    </source>
</reference>
<dbReference type="PANTHER" id="PTHR43780">
    <property type="entry name" value="1-AMINOCYCLOPROPANE-1-CARBOXYLATE DEAMINASE-RELATED"/>
    <property type="match status" value="1"/>
</dbReference>
<dbReference type="Proteomes" id="UP001597510">
    <property type="component" value="Unassembled WGS sequence"/>
</dbReference>
<gene>
    <name evidence="5" type="ORF">ACFSR2_10135</name>
</gene>
<comment type="caution">
    <text evidence="5">The sequence shown here is derived from an EMBL/GenBank/DDBJ whole genome shotgun (WGS) entry which is preliminary data.</text>
</comment>
<evidence type="ECO:0000256" key="3">
    <source>
        <dbReference type="ARBA" id="ARBA00022898"/>
    </source>
</evidence>
<dbReference type="RefSeq" id="WP_340237208.1">
    <property type="nucleotide sequence ID" value="NZ_JBBEWC010000007.1"/>
</dbReference>
<keyword evidence="6" id="KW-1185">Reference proteome</keyword>
<sequence length="306" mass="34593">MGGLKLDLLHKDMLDFEKILNLPSPLEPISDYRFEQKGLKVFVKRDDLIHPQISGNKWRKLKFNLLEAKKLGYTKLITFGGAHSNHLYALAAAGKYLGFETTGIIRGDELNADSSLTLQYAHECGMRLVFVSREAYRDKEELLNIYRTSDQYIVPEGGSNALALAGVGEMYQEIVAQLGYIPDYIICPVGSGGTIAGLINVAPKTHIVGVCVLKNAQYLETEILGLVENKENIELRNFEILWDFHHGGYAKNTPELLMFIEQFEEMHHIKTEYVYSGKMFFAFYELLKNKIKNNSTVVLIHTGGLR</sequence>
<evidence type="ECO:0000259" key="4">
    <source>
        <dbReference type="Pfam" id="PF00291"/>
    </source>
</evidence>
<name>A0ABW5J6T9_9BACT</name>
<accession>A0ABW5J6T9</accession>
<dbReference type="InterPro" id="IPR027278">
    <property type="entry name" value="ACCD_DCysDesulf"/>
</dbReference>
<evidence type="ECO:0000256" key="2">
    <source>
        <dbReference type="ARBA" id="ARBA00008639"/>
    </source>
</evidence>
<dbReference type="PANTHER" id="PTHR43780:SF2">
    <property type="entry name" value="1-AMINOCYCLOPROPANE-1-CARBOXYLATE DEAMINASE-RELATED"/>
    <property type="match status" value="1"/>
</dbReference>
<comment type="similarity">
    <text evidence="2">Belongs to the ACC deaminase/D-cysteine desulfhydrase family.</text>
</comment>
<comment type="cofactor">
    <cofactor evidence="1">
        <name>pyridoxal 5'-phosphate</name>
        <dbReference type="ChEBI" id="CHEBI:597326"/>
    </cofactor>
</comment>
<feature type="domain" description="Tryptophan synthase beta chain-like PALP" evidence="4">
    <location>
        <begin position="23"/>
        <end position="303"/>
    </location>
</feature>